<keyword evidence="7" id="KW-1185">Reference proteome</keyword>
<dbReference type="PANTHER" id="PTHR13021">
    <property type="entry name" value="PRE-MRNA-SPLICING FACTOR ISY1"/>
    <property type="match status" value="1"/>
</dbReference>
<dbReference type="VEuPathDB" id="FungiDB:DIURU_001928"/>
<keyword evidence="4" id="KW-0508">mRNA splicing</keyword>
<proteinExistence type="inferred from homology"/>
<evidence type="ECO:0000313" key="7">
    <source>
        <dbReference type="Proteomes" id="UP000449547"/>
    </source>
</evidence>
<reference evidence="6 7" key="1">
    <citation type="submission" date="2019-07" db="EMBL/GenBank/DDBJ databases">
        <title>Genome assembly of two rare yeast pathogens: Diutina rugosa and Trichomonascus ciferrii.</title>
        <authorList>
            <person name="Mixao V."/>
            <person name="Saus E."/>
            <person name="Hansen A."/>
            <person name="Lass-Flor C."/>
            <person name="Gabaldon T."/>
        </authorList>
    </citation>
    <scope>NUCLEOTIDE SEQUENCE [LARGE SCALE GENOMIC DNA]</scope>
    <source>
        <strain evidence="6 7">CBS 613</strain>
    </source>
</reference>
<name>A0A642USB5_DIURU</name>
<gene>
    <name evidence="6" type="ORF">DIURU_001928</name>
</gene>
<dbReference type="RefSeq" id="XP_034013253.1">
    <property type="nucleotide sequence ID" value="XM_034154523.1"/>
</dbReference>
<accession>A0A642USB5</accession>
<dbReference type="EMBL" id="SWFT01000059">
    <property type="protein sequence ID" value="KAA8904347.1"/>
    <property type="molecule type" value="Genomic_DNA"/>
</dbReference>
<dbReference type="GO" id="GO:0005634">
    <property type="term" value="C:nucleus"/>
    <property type="evidence" value="ECO:0007669"/>
    <property type="project" value="UniProtKB-SubCell"/>
</dbReference>
<evidence type="ECO:0000256" key="2">
    <source>
        <dbReference type="ARBA" id="ARBA00007002"/>
    </source>
</evidence>
<comment type="caution">
    <text evidence="6">The sequence shown here is derived from an EMBL/GenBank/DDBJ whole genome shotgun (WGS) entry which is preliminary data.</text>
</comment>
<comment type="similarity">
    <text evidence="2">Belongs to the ISY1 family.</text>
</comment>
<evidence type="ECO:0000256" key="1">
    <source>
        <dbReference type="ARBA" id="ARBA00004123"/>
    </source>
</evidence>
<evidence type="ECO:0000256" key="5">
    <source>
        <dbReference type="ARBA" id="ARBA00023242"/>
    </source>
</evidence>
<dbReference type="OrthoDB" id="1739576at2759"/>
<dbReference type="GeneID" id="54780579"/>
<evidence type="ECO:0000256" key="4">
    <source>
        <dbReference type="ARBA" id="ARBA00023187"/>
    </source>
</evidence>
<dbReference type="InterPro" id="IPR029012">
    <property type="entry name" value="Helix_hairpin_bin_sf"/>
</dbReference>
<dbReference type="InterPro" id="IPR009360">
    <property type="entry name" value="Isy1"/>
</dbReference>
<dbReference type="Proteomes" id="UP000449547">
    <property type="component" value="Unassembled WGS sequence"/>
</dbReference>
<keyword evidence="5" id="KW-0539">Nucleus</keyword>
<keyword evidence="4" id="KW-0507">mRNA processing</keyword>
<organism evidence="6 7">
    <name type="scientific">Diutina rugosa</name>
    <name type="common">Yeast</name>
    <name type="synonym">Candida rugosa</name>
    <dbReference type="NCBI Taxonomy" id="5481"/>
    <lineage>
        <taxon>Eukaryota</taxon>
        <taxon>Fungi</taxon>
        <taxon>Dikarya</taxon>
        <taxon>Ascomycota</taxon>
        <taxon>Saccharomycotina</taxon>
        <taxon>Pichiomycetes</taxon>
        <taxon>Debaryomycetaceae</taxon>
        <taxon>Diutina</taxon>
    </lineage>
</organism>
<dbReference type="InterPro" id="IPR037200">
    <property type="entry name" value="Isy1_sf"/>
</dbReference>
<dbReference type="Gene3D" id="1.10.287.660">
    <property type="entry name" value="Helix hairpin bin"/>
    <property type="match status" value="1"/>
</dbReference>
<comment type="subcellular location">
    <subcellularLocation>
        <location evidence="1">Nucleus</location>
    </subcellularLocation>
</comment>
<dbReference type="GO" id="GO:0000350">
    <property type="term" value="P:generation of catalytic spliceosome for second transesterification step"/>
    <property type="evidence" value="ECO:0007669"/>
    <property type="project" value="InterPro"/>
</dbReference>
<sequence>MSNPSIEYNPQYRPRRVQKVTHLPQAEKWRQTILGEISTALTRLNDPATTESSLRSFNDNLNRLYKEKRAWEHHIRKLGGPDYISHGGAVPIASSVSVDGYRYFGRARDLPDVKQFLAEQQAKKTLTHNNSNLASTVDSSGFGGIYYGQDYISPVALSANTLLTAYGYPALNEGSVDDEIYAYECQRSKELFREYADVASETLSQTLPDPALLPSEKDIEVFLVEQRRKQLMTRLSLEQ</sequence>
<dbReference type="SUPFAM" id="SSF140102">
    <property type="entry name" value="ISY1 domain-like"/>
    <property type="match status" value="1"/>
</dbReference>
<dbReference type="AlphaFoldDB" id="A0A642USB5"/>
<protein>
    <recommendedName>
        <fullName evidence="3">Pre-mRNA-splicing factor ISY1</fullName>
    </recommendedName>
</protein>
<dbReference type="OMA" id="HWENRIL"/>
<evidence type="ECO:0000313" key="6">
    <source>
        <dbReference type="EMBL" id="KAA8904347.1"/>
    </source>
</evidence>
<dbReference type="Pfam" id="PF06246">
    <property type="entry name" value="Isy1"/>
    <property type="match status" value="1"/>
</dbReference>
<evidence type="ECO:0000256" key="3">
    <source>
        <dbReference type="ARBA" id="ARBA00019194"/>
    </source>
</evidence>